<dbReference type="PANTHER" id="PTHR36896">
    <property type="entry name" value="OS01G0729500 PROTEIN"/>
    <property type="match status" value="1"/>
</dbReference>
<accession>A0A9Q1KV34</accession>
<comment type="caution">
    <text evidence="2">The sequence shown here is derived from an EMBL/GenBank/DDBJ whole genome shotgun (WGS) entry which is preliminary data.</text>
</comment>
<dbReference type="EMBL" id="JAKOGI010000018">
    <property type="protein sequence ID" value="KAJ8450022.1"/>
    <property type="molecule type" value="Genomic_DNA"/>
</dbReference>
<keyword evidence="1" id="KW-0812">Transmembrane</keyword>
<evidence type="ECO:0000313" key="3">
    <source>
        <dbReference type="Proteomes" id="UP001153076"/>
    </source>
</evidence>
<reference evidence="2" key="1">
    <citation type="submission" date="2022-04" db="EMBL/GenBank/DDBJ databases">
        <title>Carnegiea gigantea Genome sequencing and assembly v2.</title>
        <authorList>
            <person name="Copetti D."/>
            <person name="Sanderson M.J."/>
            <person name="Burquez A."/>
            <person name="Wojciechowski M.F."/>
        </authorList>
    </citation>
    <scope>NUCLEOTIDE SEQUENCE</scope>
    <source>
        <strain evidence="2">SGP5-SGP5p</strain>
        <tissue evidence="2">Aerial part</tissue>
    </source>
</reference>
<dbReference type="OrthoDB" id="884905at2759"/>
<keyword evidence="1" id="KW-0472">Membrane</keyword>
<organism evidence="2 3">
    <name type="scientific">Carnegiea gigantea</name>
    <dbReference type="NCBI Taxonomy" id="171969"/>
    <lineage>
        <taxon>Eukaryota</taxon>
        <taxon>Viridiplantae</taxon>
        <taxon>Streptophyta</taxon>
        <taxon>Embryophyta</taxon>
        <taxon>Tracheophyta</taxon>
        <taxon>Spermatophyta</taxon>
        <taxon>Magnoliopsida</taxon>
        <taxon>eudicotyledons</taxon>
        <taxon>Gunneridae</taxon>
        <taxon>Pentapetalae</taxon>
        <taxon>Caryophyllales</taxon>
        <taxon>Cactineae</taxon>
        <taxon>Cactaceae</taxon>
        <taxon>Cactoideae</taxon>
        <taxon>Echinocereeae</taxon>
        <taxon>Carnegiea</taxon>
    </lineage>
</organism>
<dbReference type="Proteomes" id="UP001153076">
    <property type="component" value="Unassembled WGS sequence"/>
</dbReference>
<evidence type="ECO:0000256" key="1">
    <source>
        <dbReference type="SAM" id="Phobius"/>
    </source>
</evidence>
<evidence type="ECO:0000313" key="2">
    <source>
        <dbReference type="EMBL" id="KAJ8450022.1"/>
    </source>
</evidence>
<name>A0A9Q1KV34_9CARY</name>
<dbReference type="AlphaFoldDB" id="A0A9Q1KV34"/>
<protein>
    <submittedName>
        <fullName evidence="2">Uncharacterized protein</fullName>
    </submittedName>
</protein>
<proteinExistence type="predicted"/>
<gene>
    <name evidence="2" type="ORF">Cgig2_029384</name>
</gene>
<keyword evidence="3" id="KW-1185">Reference proteome</keyword>
<sequence length="159" mass="18233">MAAGRSPAASLTITSLIFIIIFFLFPIFCQLAFAKGSQRSLLALAENQKQRLQKSNKTNQIRNCSEIINQSDCKSKPKCRWCRSNVLDDMCASKLEAWRLPSQDLRSPEFLIWSLLRPKLSALNKNSQGILDASIQLPDFQECCEFWTDKMKMIRNRDV</sequence>
<keyword evidence="1" id="KW-1133">Transmembrane helix</keyword>
<feature type="transmembrane region" description="Helical" evidence="1">
    <location>
        <begin position="12"/>
        <end position="33"/>
    </location>
</feature>
<dbReference type="PANTHER" id="PTHR36896:SF2">
    <property type="entry name" value="OS01G0729500 PROTEIN"/>
    <property type="match status" value="1"/>
</dbReference>